<evidence type="ECO:0000313" key="1">
    <source>
        <dbReference type="Proteomes" id="UP000790787"/>
    </source>
</evidence>
<evidence type="ECO:0000313" key="2">
    <source>
        <dbReference type="RefSeq" id="XP_075112538.1"/>
    </source>
</evidence>
<dbReference type="RefSeq" id="XP_075112538.1">
    <property type="nucleotide sequence ID" value="XM_075256437.1"/>
</dbReference>
<sequence>MAAGEYDHSPAIIQWEVTRAPKMKLFRYYNMWSMDKSFMIKVEGNWRQQIQGTKMFKVVGKLNRLKKVLIQLNEDRFAEVEKKEDDNKKELMEYQEKIQKEPRNERIGNEEKKLTKKYIYWKEAKTKYLQQRSKVQWLKYEDVNTSYFHSVIKAKRATTRIFTKTFMGKQSKQQMQYLMLLRKEQRSQLTKGFTHKDVKEALLDIDGTKALGPDGYGSRFFKDSWIIVGEAITGAILEFFQSGRMLKAINSTHGIQYVDQKKWGKECLAWNEAAVTKLVDHETKTAYQGSIAQDRSEPGENMSIVWNA</sequence>
<organism evidence="1 2">
    <name type="scientific">Nicotiana tabacum</name>
    <name type="common">Common tobacco</name>
    <dbReference type="NCBI Taxonomy" id="4097"/>
    <lineage>
        <taxon>Eukaryota</taxon>
        <taxon>Viridiplantae</taxon>
        <taxon>Streptophyta</taxon>
        <taxon>Embryophyta</taxon>
        <taxon>Tracheophyta</taxon>
        <taxon>Spermatophyta</taxon>
        <taxon>Magnoliopsida</taxon>
        <taxon>eudicotyledons</taxon>
        <taxon>Gunneridae</taxon>
        <taxon>Pentapetalae</taxon>
        <taxon>asterids</taxon>
        <taxon>lamiids</taxon>
        <taxon>Solanales</taxon>
        <taxon>Solanaceae</taxon>
        <taxon>Nicotianoideae</taxon>
        <taxon>Nicotianeae</taxon>
        <taxon>Nicotiana</taxon>
    </lineage>
</organism>
<reference evidence="1" key="1">
    <citation type="journal article" date="2014" name="Nat. Commun.">
        <title>The tobacco genome sequence and its comparison with those of tomato and potato.</title>
        <authorList>
            <person name="Sierro N."/>
            <person name="Battey J.N."/>
            <person name="Ouadi S."/>
            <person name="Bakaher N."/>
            <person name="Bovet L."/>
            <person name="Willig A."/>
            <person name="Goepfert S."/>
            <person name="Peitsch M.C."/>
            <person name="Ivanov N.V."/>
        </authorList>
    </citation>
    <scope>NUCLEOTIDE SEQUENCE [LARGE SCALE GENOMIC DNA]</scope>
</reference>
<reference evidence="2" key="2">
    <citation type="submission" date="2025-08" db="UniProtKB">
        <authorList>
            <consortium name="RefSeq"/>
        </authorList>
    </citation>
    <scope>IDENTIFICATION</scope>
    <source>
        <tissue evidence="2">Leaf</tissue>
    </source>
</reference>
<gene>
    <name evidence="2" type="primary">LOC142182269</name>
</gene>
<protein>
    <submittedName>
        <fullName evidence="2">Uncharacterized protein LOC142182269</fullName>
    </submittedName>
</protein>
<dbReference type="Proteomes" id="UP000790787">
    <property type="component" value="Chromosome 6"/>
</dbReference>
<accession>A0AC58USS8</accession>
<keyword evidence="1" id="KW-1185">Reference proteome</keyword>
<name>A0AC58USS8_TOBAC</name>
<proteinExistence type="predicted"/>